<evidence type="ECO:0000259" key="2">
    <source>
        <dbReference type="Pfam" id="PF13966"/>
    </source>
</evidence>
<feature type="transmembrane region" description="Helical" evidence="1">
    <location>
        <begin position="44"/>
        <end position="66"/>
    </location>
</feature>
<evidence type="ECO:0000313" key="3">
    <source>
        <dbReference type="EMBL" id="GAU19692.1"/>
    </source>
</evidence>
<protein>
    <recommendedName>
        <fullName evidence="2">Reverse transcriptase zinc-binding domain-containing protein</fullName>
    </recommendedName>
</protein>
<proteinExistence type="predicted"/>
<name>A0A2Z6LNI9_TRISU</name>
<evidence type="ECO:0000313" key="4">
    <source>
        <dbReference type="Proteomes" id="UP000242715"/>
    </source>
</evidence>
<evidence type="ECO:0000256" key="1">
    <source>
        <dbReference type="SAM" id="Phobius"/>
    </source>
</evidence>
<feature type="domain" description="Reverse transcriptase zinc-binding" evidence="2">
    <location>
        <begin position="256"/>
        <end position="327"/>
    </location>
</feature>
<keyword evidence="1" id="KW-0472">Membrane</keyword>
<dbReference type="PANTHER" id="PTHR33116">
    <property type="entry name" value="REVERSE TRANSCRIPTASE ZINC-BINDING DOMAIN-CONTAINING PROTEIN-RELATED-RELATED"/>
    <property type="match status" value="1"/>
</dbReference>
<accession>A0A2Z6LNI9</accession>
<dbReference type="Proteomes" id="UP000242715">
    <property type="component" value="Unassembled WGS sequence"/>
</dbReference>
<dbReference type="PANTHER" id="PTHR33116:SF78">
    <property type="entry name" value="OS12G0587133 PROTEIN"/>
    <property type="match status" value="1"/>
</dbReference>
<reference evidence="4" key="1">
    <citation type="journal article" date="2017" name="Front. Plant Sci.">
        <title>Climate Clever Clovers: New Paradigm to Reduce the Environmental Footprint of Ruminants by Breeding Low Methanogenic Forages Utilizing Haplotype Variation.</title>
        <authorList>
            <person name="Kaur P."/>
            <person name="Appels R."/>
            <person name="Bayer P.E."/>
            <person name="Keeble-Gagnere G."/>
            <person name="Wang J."/>
            <person name="Hirakawa H."/>
            <person name="Shirasawa K."/>
            <person name="Vercoe P."/>
            <person name="Stefanova K."/>
            <person name="Durmic Z."/>
            <person name="Nichols P."/>
            <person name="Revell C."/>
            <person name="Isobe S.N."/>
            <person name="Edwards D."/>
            <person name="Erskine W."/>
        </authorList>
    </citation>
    <scope>NUCLEOTIDE SEQUENCE [LARGE SCALE GENOMIC DNA]</scope>
    <source>
        <strain evidence="4">cv. Daliak</strain>
    </source>
</reference>
<keyword evidence="1" id="KW-1133">Transmembrane helix</keyword>
<dbReference type="InterPro" id="IPR026960">
    <property type="entry name" value="RVT-Znf"/>
</dbReference>
<dbReference type="EMBL" id="DF973203">
    <property type="protein sequence ID" value="GAU19692.1"/>
    <property type="molecule type" value="Genomic_DNA"/>
</dbReference>
<sequence length="430" mass="50183">MVKYLGLPIGANSKSLATWDPLLEFLRNRLHSWRNKHISLGGRIVMINAMLNAIPIFFLSFMRMLAKVLKQVAKKKGGLGVRDVRLVNLSLLAKWRWRLLQPGRPLWKDVIVAKYGEHILHSVDWGERRIPLSASRWWKDICALDKVVESQNWLVESVSRKLGNGSSTSFWTSRWIGEAPLACVFPRLYSLSNQKDKMVVDFRENHGDSWRWFFSWRRDLFQWESDLVDRLRETLELVVFSEEVDSWNDDLDEDIEWVFDHIWDSPAASKVIAFSWQLLYDRVPTRSILEICGLLGMDLPWECVGCVGSVESSIHLFLHCPSAMLVWKEVFRWLGVMIVIPPSLFSLFEILRGSARNAKIGQGFVMIWHATLWCVWKARNNSIFANDSFIPLVIVDEIKVLSWKWCLARLKVPAYLFYEWNWDPGECLNR</sequence>
<organism evidence="3 4">
    <name type="scientific">Trifolium subterraneum</name>
    <name type="common">Subterranean clover</name>
    <dbReference type="NCBI Taxonomy" id="3900"/>
    <lineage>
        <taxon>Eukaryota</taxon>
        <taxon>Viridiplantae</taxon>
        <taxon>Streptophyta</taxon>
        <taxon>Embryophyta</taxon>
        <taxon>Tracheophyta</taxon>
        <taxon>Spermatophyta</taxon>
        <taxon>Magnoliopsida</taxon>
        <taxon>eudicotyledons</taxon>
        <taxon>Gunneridae</taxon>
        <taxon>Pentapetalae</taxon>
        <taxon>rosids</taxon>
        <taxon>fabids</taxon>
        <taxon>Fabales</taxon>
        <taxon>Fabaceae</taxon>
        <taxon>Papilionoideae</taxon>
        <taxon>50 kb inversion clade</taxon>
        <taxon>NPAAA clade</taxon>
        <taxon>Hologalegina</taxon>
        <taxon>IRL clade</taxon>
        <taxon>Trifolieae</taxon>
        <taxon>Trifolium</taxon>
    </lineage>
</organism>
<keyword evidence="1" id="KW-0812">Transmembrane</keyword>
<dbReference type="AlphaFoldDB" id="A0A2Z6LNI9"/>
<dbReference type="Pfam" id="PF13966">
    <property type="entry name" value="zf-RVT"/>
    <property type="match status" value="1"/>
</dbReference>
<gene>
    <name evidence="3" type="ORF">TSUD_78170</name>
</gene>
<keyword evidence="4" id="KW-1185">Reference proteome</keyword>